<accession>A0A0H2XKJ9</accession>
<comment type="function">
    <text evidence="1">Resistance to antibiotics containing the 2-deoxy-streptamine ring including gentamicin, kanamycin, tobramycin, neomycin and apramycin.</text>
</comment>
<keyword evidence="4 7" id="KW-0808">Transferase</keyword>
<dbReference type="EC" id="2.3.1.-" evidence="7"/>
<name>A0A0H2XKJ9_ECOK1</name>
<reference evidence="9 10" key="1">
    <citation type="journal article" date="2006" name="Antimicrob. Agents Chemother.">
        <title>Complete DNA sequence, comparative genomics, and prevalence of an IncHI2 plasmid occurring among extraintestinal pathogenic Escherichia coli isolates.</title>
        <authorList>
            <person name="Johnson T.J."/>
            <person name="Wannemeuhler Y.M."/>
            <person name="Scaccianoce J.A."/>
            <person name="Johnson S.J."/>
            <person name="Nolan L.K."/>
        </authorList>
    </citation>
    <scope>NUCLEOTIDE SEQUENCE [LARGE SCALE GENOMIC DNA]</scope>
    <source>
        <strain evidence="9">APEC O1</strain>
        <plasmid evidence="10">pAPEC-O1-R</plasmid>
    </source>
</reference>
<organism evidence="9 10">
    <name type="scientific">Escherichia coli O1:K1 / APEC</name>
    <dbReference type="NCBI Taxonomy" id="405955"/>
    <lineage>
        <taxon>Bacteria</taxon>
        <taxon>Pseudomonadati</taxon>
        <taxon>Pseudomonadota</taxon>
        <taxon>Gammaproteobacteria</taxon>
        <taxon>Enterobacterales</taxon>
        <taxon>Enterobacteriaceae</taxon>
        <taxon>Escherichia</taxon>
    </lineage>
</organism>
<keyword evidence="5 7" id="KW-0012">Acyltransferase</keyword>
<evidence type="ECO:0000256" key="8">
    <source>
        <dbReference type="SAM" id="MobiDB-lite"/>
    </source>
</evidence>
<keyword evidence="10" id="KW-1185">Reference proteome</keyword>
<comment type="similarity">
    <text evidence="2 7">Belongs to the antibiotic N-acetyltransferase family.</text>
</comment>
<dbReference type="GO" id="GO:0046353">
    <property type="term" value="F:aminoglycoside 3-N-acetyltransferase activity"/>
    <property type="evidence" value="ECO:0007669"/>
    <property type="project" value="UniProtKB-EC"/>
</dbReference>
<feature type="compositionally biased region" description="Basic and acidic residues" evidence="8">
    <location>
        <begin position="1"/>
        <end position="13"/>
    </location>
</feature>
<evidence type="ECO:0000256" key="4">
    <source>
        <dbReference type="ARBA" id="ARBA00022679"/>
    </source>
</evidence>
<dbReference type="AlphaFoldDB" id="A0A0H2XKJ9"/>
<dbReference type="KEGG" id="ecv:APECO1_O1R90"/>
<dbReference type="Pfam" id="PF02522">
    <property type="entry name" value="Antibiotic_NAT"/>
    <property type="match status" value="1"/>
</dbReference>
<dbReference type="InterPro" id="IPR003679">
    <property type="entry name" value="Amioglycoside_AcTrfase"/>
</dbReference>
<feature type="region of interest" description="Disordered" evidence="8">
    <location>
        <begin position="1"/>
        <end position="24"/>
    </location>
</feature>
<evidence type="ECO:0000256" key="6">
    <source>
        <dbReference type="ARBA" id="ARBA00052868"/>
    </source>
</evidence>
<gene>
    <name evidence="9" type="primary">aac3-VI</name>
    <name evidence="9" type="ORF">APECO1_O1R90</name>
</gene>
<evidence type="ECO:0000256" key="2">
    <source>
        <dbReference type="ARBA" id="ARBA00006383"/>
    </source>
</evidence>
<evidence type="ECO:0000313" key="9">
    <source>
        <dbReference type="EMBL" id="ABF67772.1"/>
    </source>
</evidence>
<dbReference type="NCBIfam" id="NF033082">
    <property type="entry name" value="AAC_3"/>
    <property type="match status" value="1"/>
</dbReference>
<proteinExistence type="inferred from homology"/>
<evidence type="ECO:0000313" key="10">
    <source>
        <dbReference type="Proteomes" id="UP000008216"/>
    </source>
</evidence>
<comment type="catalytic activity">
    <reaction evidence="6 7">
        <text>a 2-deoxystreptamine antibiotic + acetyl-CoA = an N(3)-acetyl-2-deoxystreptamine antibiotic + CoA + H(+)</text>
        <dbReference type="Rhea" id="RHEA:12665"/>
        <dbReference type="ChEBI" id="CHEBI:15378"/>
        <dbReference type="ChEBI" id="CHEBI:57287"/>
        <dbReference type="ChEBI" id="CHEBI:57288"/>
        <dbReference type="ChEBI" id="CHEBI:57921"/>
        <dbReference type="ChEBI" id="CHEBI:77452"/>
        <dbReference type="EC" id="2.3.1.81"/>
    </reaction>
</comment>
<dbReference type="NCBIfam" id="NF033612">
    <property type="entry name" value="AAC_3_VIa"/>
    <property type="match status" value="1"/>
</dbReference>
<evidence type="ECO:0000256" key="7">
    <source>
        <dbReference type="RuleBase" id="RU365031"/>
    </source>
</evidence>
<dbReference type="GO" id="GO:0046677">
    <property type="term" value="P:response to antibiotic"/>
    <property type="evidence" value="ECO:0007669"/>
    <property type="project" value="UniProtKB-KW"/>
</dbReference>
<dbReference type="HOGENOM" id="CLU_060091_1_1_6"/>
<protein>
    <recommendedName>
        <fullName evidence="3 7">Aminoglycoside N(3)-acetyltransferase</fullName>
        <ecNumber evidence="7">2.3.1.-</ecNumber>
    </recommendedName>
</protein>
<dbReference type="EMBL" id="DQ517526">
    <property type="protein sequence ID" value="ABF67772.1"/>
    <property type="molecule type" value="Genomic_DNA"/>
</dbReference>
<evidence type="ECO:0000256" key="1">
    <source>
        <dbReference type="ARBA" id="ARBA00003521"/>
    </source>
</evidence>
<sequence>MMTDPRKNGDLHEPATAPATPWSKSELVRQLRDLGVRSGDMVMPHVSLRAVGPLADGPQTLVDALIEAVGPTGNILAFVSWRDSPYEQTLGHDAPPAAIAQSWPAFDPDHAPAYPGFGAINEFIRTYPGCRRSAHPDASMAAIGPDAAWLVAPHEMGAAYGPRSPIARFLAHAGKILSIGAGPDAVTALHYAEAVARIEGKRRVTYSMPLLREGKRVWVTTSDWDSNGILDEYAAPDGPDAVERIARDYLARTRVAQGPVGGAQSRLIDAADIVSFGIEWLEARHAAPAAAALKPKQRRD</sequence>
<keyword evidence="7" id="KW-0046">Antibiotic resistance</keyword>
<dbReference type="Proteomes" id="UP000008216">
    <property type="component" value="Plasmid pAPEC-O1-R"/>
</dbReference>
<dbReference type="SMR" id="A0A0H2XKJ9"/>
<dbReference type="PANTHER" id="PTHR11104:SF0">
    <property type="entry name" value="SPBETA PROPHAGE-DERIVED AMINOGLYCOSIDE N(3')-ACETYLTRANSFERASE-LIKE PROTEIN YOKD"/>
    <property type="match status" value="1"/>
</dbReference>
<keyword evidence="9" id="KW-0614">Plasmid</keyword>
<dbReference type="PANTHER" id="PTHR11104">
    <property type="entry name" value="AMINOGLYCOSIDE N3-ACETYLTRANSFERASE"/>
    <property type="match status" value="1"/>
</dbReference>
<dbReference type="SUPFAM" id="SSF110710">
    <property type="entry name" value="TTHA0583/YokD-like"/>
    <property type="match status" value="1"/>
</dbReference>
<evidence type="ECO:0000256" key="3">
    <source>
        <dbReference type="ARBA" id="ARBA00012882"/>
    </source>
</evidence>
<dbReference type="InterPro" id="IPR028345">
    <property type="entry name" value="Antibiotic_NAT-like"/>
</dbReference>
<geneLocation type="plasmid" evidence="9 10">
    <name>pAPEC-O1-R</name>
</geneLocation>
<evidence type="ECO:0000256" key="5">
    <source>
        <dbReference type="ARBA" id="ARBA00023315"/>
    </source>
</evidence>